<sequence>MKAFLACPIEGDWPYLRTDATHLKVHQNSRIVSLAVFLAAGVNGDGRREILGMDMGPSEAEAF</sequence>
<evidence type="ECO:0000313" key="7">
    <source>
        <dbReference type="EMBL" id="GGI31187.1"/>
    </source>
</evidence>
<dbReference type="PANTHER" id="PTHR33217">
    <property type="entry name" value="TRANSPOSASE FOR INSERTION SEQUENCE ELEMENT IS1081"/>
    <property type="match status" value="1"/>
</dbReference>
<keyword evidence="5 6" id="KW-0233">DNA recombination</keyword>
<dbReference type="InterPro" id="IPR001207">
    <property type="entry name" value="Transposase_mutator"/>
</dbReference>
<keyword evidence="4 6" id="KW-0238">DNA-binding</keyword>
<evidence type="ECO:0000256" key="3">
    <source>
        <dbReference type="ARBA" id="ARBA00022578"/>
    </source>
</evidence>
<comment type="similarity">
    <text evidence="2 6">Belongs to the transposase mutator family.</text>
</comment>
<dbReference type="EMBL" id="BMHC01000020">
    <property type="protein sequence ID" value="GGI31187.1"/>
    <property type="molecule type" value="Genomic_DNA"/>
</dbReference>
<evidence type="ECO:0000256" key="5">
    <source>
        <dbReference type="ARBA" id="ARBA00023172"/>
    </source>
</evidence>
<keyword evidence="3 6" id="KW-0815">Transposition</keyword>
<evidence type="ECO:0000256" key="6">
    <source>
        <dbReference type="RuleBase" id="RU365089"/>
    </source>
</evidence>
<comment type="function">
    <text evidence="1 6">Required for the transposition of the insertion element.</text>
</comment>
<name>A0AA88BBP5_9BRAD</name>
<reference evidence="7" key="1">
    <citation type="journal article" date="2014" name="Int. J. Syst. Evol. Microbiol.">
        <title>Complete genome sequence of Corynebacterium casei LMG S-19264T (=DSM 44701T), isolated from a smear-ripened cheese.</title>
        <authorList>
            <consortium name="US DOE Joint Genome Institute (JGI-PGF)"/>
            <person name="Walter F."/>
            <person name="Albersmeier A."/>
            <person name="Kalinowski J."/>
            <person name="Ruckert C."/>
        </authorList>
    </citation>
    <scope>NUCLEOTIDE SEQUENCE</scope>
    <source>
        <strain evidence="7">CGMCC 1.15034</strain>
    </source>
</reference>
<dbReference type="PANTHER" id="PTHR33217:SF7">
    <property type="entry name" value="TRANSPOSASE FOR INSERTION SEQUENCE ELEMENT IS1081"/>
    <property type="match status" value="1"/>
</dbReference>
<dbReference type="Pfam" id="PF00872">
    <property type="entry name" value="Transposase_mut"/>
    <property type="match status" value="1"/>
</dbReference>
<dbReference type="GO" id="GO:0004803">
    <property type="term" value="F:transposase activity"/>
    <property type="evidence" value="ECO:0007669"/>
    <property type="project" value="UniProtKB-UniRule"/>
</dbReference>
<dbReference type="Proteomes" id="UP000625079">
    <property type="component" value="Unassembled WGS sequence"/>
</dbReference>
<dbReference type="GO" id="GO:0006313">
    <property type="term" value="P:DNA transposition"/>
    <property type="evidence" value="ECO:0007669"/>
    <property type="project" value="UniProtKB-UniRule"/>
</dbReference>
<evidence type="ECO:0000313" key="8">
    <source>
        <dbReference type="Proteomes" id="UP000625079"/>
    </source>
</evidence>
<comment type="caution">
    <text evidence="7">The sequence shown here is derived from an EMBL/GenBank/DDBJ whole genome shotgun (WGS) entry which is preliminary data.</text>
</comment>
<accession>A0AA88BBP5</accession>
<protein>
    <recommendedName>
        <fullName evidence="6">Mutator family transposase</fullName>
    </recommendedName>
</protein>
<reference evidence="7" key="2">
    <citation type="submission" date="2022-12" db="EMBL/GenBank/DDBJ databases">
        <authorList>
            <person name="Sun Q."/>
            <person name="Zhou Y."/>
        </authorList>
    </citation>
    <scope>NUCLEOTIDE SEQUENCE</scope>
    <source>
        <strain evidence="7">CGMCC 1.15034</strain>
    </source>
</reference>
<dbReference type="AlphaFoldDB" id="A0AA88BBP5"/>
<dbReference type="GO" id="GO:0003677">
    <property type="term" value="F:DNA binding"/>
    <property type="evidence" value="ECO:0007669"/>
    <property type="project" value="UniProtKB-UniRule"/>
</dbReference>
<evidence type="ECO:0000256" key="4">
    <source>
        <dbReference type="ARBA" id="ARBA00023125"/>
    </source>
</evidence>
<evidence type="ECO:0000256" key="1">
    <source>
        <dbReference type="ARBA" id="ARBA00002190"/>
    </source>
</evidence>
<keyword evidence="6" id="KW-0814">Transposable element</keyword>
<proteinExistence type="inferred from homology"/>
<gene>
    <name evidence="7" type="ORF">GCM10010987_63170</name>
</gene>
<evidence type="ECO:0000256" key="2">
    <source>
        <dbReference type="ARBA" id="ARBA00010961"/>
    </source>
</evidence>
<organism evidence="7 8">
    <name type="scientific">Bradyrhizobium guangdongense</name>
    <dbReference type="NCBI Taxonomy" id="1325090"/>
    <lineage>
        <taxon>Bacteria</taxon>
        <taxon>Pseudomonadati</taxon>
        <taxon>Pseudomonadota</taxon>
        <taxon>Alphaproteobacteria</taxon>
        <taxon>Hyphomicrobiales</taxon>
        <taxon>Nitrobacteraceae</taxon>
        <taxon>Bradyrhizobium</taxon>
    </lineage>
</organism>